<protein>
    <submittedName>
        <fullName evidence="2">Sugar phosphate isomerase/epimerase</fullName>
    </submittedName>
</protein>
<accession>A0A926DNE6</accession>
<dbReference type="EMBL" id="JACRSU010000003">
    <property type="protein sequence ID" value="MBC8540892.1"/>
    <property type="molecule type" value="Genomic_DNA"/>
</dbReference>
<sequence length="281" mass="31419">MKMGITIVHFPHRSVCENIKFFAENGFDAIGFHGPQFYDDVKDSTTGKVLAETIEKCGVAATVHHMIPKPEDKEACENFYDEMKAMKQWQEEYGLLHVLSFDVWILDKSKVAQMMQHAIDTFAGTGTKIAFEDFPLNTYELMQSGLNFSDESGILMDFGHTNARLSTVGTNQNCFLANRGEGAPLMPGDNSVEAFRMAFLKKPLPVFELHLHNNNGIDDQHDFIENGTADFRGIAKMLKEVGFKGIASFEAGPALHGKTGEEADKATIESLKNWKKWLSED</sequence>
<dbReference type="Pfam" id="PF01261">
    <property type="entry name" value="AP_endonuc_2"/>
    <property type="match status" value="1"/>
</dbReference>
<dbReference type="RefSeq" id="WP_249312426.1">
    <property type="nucleotide sequence ID" value="NZ_JACRSU010000003.1"/>
</dbReference>
<evidence type="ECO:0000259" key="1">
    <source>
        <dbReference type="Pfam" id="PF01261"/>
    </source>
</evidence>
<keyword evidence="3" id="KW-1185">Reference proteome</keyword>
<evidence type="ECO:0000313" key="3">
    <source>
        <dbReference type="Proteomes" id="UP000611762"/>
    </source>
</evidence>
<feature type="domain" description="Xylose isomerase-like TIM barrel" evidence="1">
    <location>
        <begin position="21"/>
        <end position="269"/>
    </location>
</feature>
<comment type="caution">
    <text evidence="2">The sequence shown here is derived from an EMBL/GenBank/DDBJ whole genome shotgun (WGS) entry which is preliminary data.</text>
</comment>
<gene>
    <name evidence="2" type="ORF">H8698_07880</name>
</gene>
<organism evidence="2 3">
    <name type="scientific">Congzhengia minquanensis</name>
    <dbReference type="NCBI Taxonomy" id="2763657"/>
    <lineage>
        <taxon>Bacteria</taxon>
        <taxon>Bacillati</taxon>
        <taxon>Bacillota</taxon>
        <taxon>Clostridia</taxon>
        <taxon>Eubacteriales</taxon>
        <taxon>Oscillospiraceae</taxon>
        <taxon>Congzhengia</taxon>
    </lineage>
</organism>
<dbReference type="GO" id="GO:0016853">
    <property type="term" value="F:isomerase activity"/>
    <property type="evidence" value="ECO:0007669"/>
    <property type="project" value="UniProtKB-KW"/>
</dbReference>
<evidence type="ECO:0000313" key="2">
    <source>
        <dbReference type="EMBL" id="MBC8540892.1"/>
    </source>
</evidence>
<keyword evidence="2" id="KW-0413">Isomerase</keyword>
<dbReference type="InterPro" id="IPR036237">
    <property type="entry name" value="Xyl_isomerase-like_sf"/>
</dbReference>
<reference evidence="2" key="1">
    <citation type="submission" date="2020-08" db="EMBL/GenBank/DDBJ databases">
        <title>Genome public.</title>
        <authorList>
            <person name="Liu C."/>
            <person name="Sun Q."/>
        </authorList>
    </citation>
    <scope>NUCLEOTIDE SEQUENCE</scope>
    <source>
        <strain evidence="2">H8</strain>
    </source>
</reference>
<dbReference type="AlphaFoldDB" id="A0A926DNE6"/>
<dbReference type="SUPFAM" id="SSF51658">
    <property type="entry name" value="Xylose isomerase-like"/>
    <property type="match status" value="1"/>
</dbReference>
<name>A0A926DNE6_9FIRM</name>
<dbReference type="InterPro" id="IPR013022">
    <property type="entry name" value="Xyl_isomerase-like_TIM-brl"/>
</dbReference>
<dbReference type="Gene3D" id="3.20.20.150">
    <property type="entry name" value="Divalent-metal-dependent TIM barrel enzymes"/>
    <property type="match status" value="1"/>
</dbReference>
<proteinExistence type="predicted"/>
<dbReference type="Proteomes" id="UP000611762">
    <property type="component" value="Unassembled WGS sequence"/>
</dbReference>